<keyword evidence="7" id="KW-1185">Reference proteome</keyword>
<dbReference type="PANTHER" id="PTHR30111">
    <property type="entry name" value="33 KDA CHAPERONIN"/>
    <property type="match status" value="1"/>
</dbReference>
<dbReference type="InterPro" id="IPR000397">
    <property type="entry name" value="Heat_shock_Hsp33"/>
</dbReference>
<dbReference type="Gene3D" id="1.10.287.480">
    <property type="entry name" value="helix hairpin bin"/>
    <property type="match status" value="1"/>
</dbReference>
<keyword evidence="5" id="KW-0676">Redox-active center</keyword>
<dbReference type="NCBIfam" id="NF001033">
    <property type="entry name" value="PRK00114.1"/>
    <property type="match status" value="1"/>
</dbReference>
<keyword evidence="4" id="KW-0143">Chaperone</keyword>
<dbReference type="PANTHER" id="PTHR30111:SF1">
    <property type="entry name" value="33 KDA CHAPERONIN"/>
    <property type="match status" value="1"/>
</dbReference>
<dbReference type="GO" id="GO:0042026">
    <property type="term" value="P:protein refolding"/>
    <property type="evidence" value="ECO:0007669"/>
    <property type="project" value="TreeGrafter"/>
</dbReference>
<evidence type="ECO:0000256" key="1">
    <source>
        <dbReference type="ARBA" id="ARBA00022490"/>
    </source>
</evidence>
<keyword evidence="1" id="KW-0963">Cytoplasm</keyword>
<dbReference type="Pfam" id="PF01430">
    <property type="entry name" value="HSP33"/>
    <property type="match status" value="1"/>
</dbReference>
<dbReference type="EMBL" id="CABPSK010000001">
    <property type="protein sequence ID" value="VVD87964.1"/>
    <property type="molecule type" value="Genomic_DNA"/>
</dbReference>
<evidence type="ECO:0000256" key="5">
    <source>
        <dbReference type="ARBA" id="ARBA00023284"/>
    </source>
</evidence>
<accession>A0A5E4TN06</accession>
<dbReference type="GeneID" id="300403557"/>
<dbReference type="InterPro" id="IPR016153">
    <property type="entry name" value="Heat_shock_Hsp33_N"/>
</dbReference>
<dbReference type="SUPFAM" id="SSF64397">
    <property type="entry name" value="Hsp33 domain"/>
    <property type="match status" value="1"/>
</dbReference>
<evidence type="ECO:0000256" key="2">
    <source>
        <dbReference type="ARBA" id="ARBA00022833"/>
    </source>
</evidence>
<reference evidence="6 7" key="1">
    <citation type="submission" date="2019-08" db="EMBL/GenBank/DDBJ databases">
        <authorList>
            <person name="Peeters C."/>
        </authorList>
    </citation>
    <scope>NUCLEOTIDE SEQUENCE [LARGE SCALE GENOMIC DNA]</scope>
    <source>
        <strain evidence="6 7">LMG 31114</strain>
    </source>
</reference>
<dbReference type="InterPro" id="IPR023212">
    <property type="entry name" value="Hsp33_helix_hairpin_bin_dom_sf"/>
</dbReference>
<dbReference type="AlphaFoldDB" id="A0A5E4TN06"/>
<protein>
    <submittedName>
        <fullName evidence="6">Hsp33 chaperonin</fullName>
    </submittedName>
</protein>
<evidence type="ECO:0000256" key="4">
    <source>
        <dbReference type="ARBA" id="ARBA00023186"/>
    </source>
</evidence>
<dbReference type="RefSeq" id="WP_150678769.1">
    <property type="nucleotide sequence ID" value="NZ_CABPSK010000001.1"/>
</dbReference>
<dbReference type="GO" id="GO:0051082">
    <property type="term" value="F:unfolded protein binding"/>
    <property type="evidence" value="ECO:0007669"/>
    <property type="project" value="InterPro"/>
</dbReference>
<dbReference type="SUPFAM" id="SSF118352">
    <property type="entry name" value="HSP33 redox switch-like"/>
    <property type="match status" value="1"/>
</dbReference>
<evidence type="ECO:0000313" key="6">
    <source>
        <dbReference type="EMBL" id="VVD87964.1"/>
    </source>
</evidence>
<name>A0A5E4TN06_9BURK</name>
<dbReference type="Proteomes" id="UP000366945">
    <property type="component" value="Unassembled WGS sequence"/>
</dbReference>
<proteinExistence type="predicted"/>
<sequence>MSDQLQKFMFDAAPVRGEYVSLDATWRAVLERHNYPAPIRHLLGEMMAAAALLTANVKFDGALVLQLHGDGPLTMLVVECNADLTMRATAKYSGDIPDDASLKALANVNGQARFAITLDPRVKQPGQQPYQGVVPLSDEHGPLADIASVLEHYMHHSEQLDTRLWLASDDNHAVGILLQKLPGHGGTAGVGAEQAPEVDEDTWNRVCQLGNTLKRDEMLSTDRETMLHRLFWEENVRVFDPIATAFRCTCSRERVGNMLRTLGEAEVMSVFDERPNVEVACEFCRQTYLFDKVDAAQLFSEQHHSAHSTPSQHH</sequence>
<dbReference type="OrthoDB" id="9793753at2"/>
<dbReference type="Gene3D" id="3.55.30.10">
    <property type="entry name" value="Hsp33 domain"/>
    <property type="match status" value="1"/>
</dbReference>
<dbReference type="PIRSF" id="PIRSF005261">
    <property type="entry name" value="Heat_shock_Hsp33"/>
    <property type="match status" value="1"/>
</dbReference>
<gene>
    <name evidence="6" type="ORF">PPN31114_01505</name>
</gene>
<dbReference type="GO" id="GO:0044183">
    <property type="term" value="F:protein folding chaperone"/>
    <property type="evidence" value="ECO:0007669"/>
    <property type="project" value="TreeGrafter"/>
</dbReference>
<dbReference type="GO" id="GO:0005737">
    <property type="term" value="C:cytoplasm"/>
    <property type="evidence" value="ECO:0007669"/>
    <property type="project" value="InterPro"/>
</dbReference>
<keyword evidence="3" id="KW-1015">Disulfide bond</keyword>
<evidence type="ECO:0000313" key="7">
    <source>
        <dbReference type="Proteomes" id="UP000366945"/>
    </source>
</evidence>
<keyword evidence="2" id="KW-0862">Zinc</keyword>
<organism evidence="6 7">
    <name type="scientific">Pandoraea pneumonica</name>
    <dbReference type="NCBI Taxonomy" id="2508299"/>
    <lineage>
        <taxon>Bacteria</taxon>
        <taxon>Pseudomonadati</taxon>
        <taxon>Pseudomonadota</taxon>
        <taxon>Betaproteobacteria</taxon>
        <taxon>Burkholderiales</taxon>
        <taxon>Burkholderiaceae</taxon>
        <taxon>Pandoraea</taxon>
    </lineage>
</organism>
<evidence type="ECO:0000256" key="3">
    <source>
        <dbReference type="ARBA" id="ARBA00023157"/>
    </source>
</evidence>
<dbReference type="InterPro" id="IPR016154">
    <property type="entry name" value="Heat_shock_Hsp33_C"/>
</dbReference>
<dbReference type="Gene3D" id="3.90.1280.10">
    <property type="entry name" value="HSP33 redox switch-like"/>
    <property type="match status" value="1"/>
</dbReference>
<dbReference type="CDD" id="cd00498">
    <property type="entry name" value="Hsp33"/>
    <property type="match status" value="1"/>
</dbReference>